<dbReference type="AlphaFoldDB" id="A0A235BVD0"/>
<gene>
    <name evidence="1" type="ORF">CH333_04380</name>
</gene>
<proteinExistence type="predicted"/>
<organism evidence="1 2">
    <name type="scientific">candidate division WOR-3 bacterium JGI_Cruoil_03_44_89</name>
    <dbReference type="NCBI Taxonomy" id="1973748"/>
    <lineage>
        <taxon>Bacteria</taxon>
        <taxon>Bacteria division WOR-3</taxon>
    </lineage>
</organism>
<evidence type="ECO:0000313" key="2">
    <source>
        <dbReference type="Proteomes" id="UP000215215"/>
    </source>
</evidence>
<evidence type="ECO:0000313" key="1">
    <source>
        <dbReference type="EMBL" id="OYD16039.1"/>
    </source>
</evidence>
<sequence>MKIVIICAILASGTPDFMDLEKVELEEANRTDSIINSVVRISLQTGTGVLTGDLCGALGWIVRLGVRLKYSSIYFYSFE</sequence>
<dbReference type="EMBL" id="NOZQ01000089">
    <property type="protein sequence ID" value="OYD16039.1"/>
    <property type="molecule type" value="Genomic_DNA"/>
</dbReference>
<reference evidence="1 2" key="1">
    <citation type="submission" date="2017-07" db="EMBL/GenBank/DDBJ databases">
        <title>Recovery of genomes from metagenomes via a dereplication, aggregation, and scoring strategy.</title>
        <authorList>
            <person name="Sieber C.M."/>
            <person name="Probst A.J."/>
            <person name="Sharrar A."/>
            <person name="Thomas B.C."/>
            <person name="Hess M."/>
            <person name="Tringe S.G."/>
            <person name="Banfield J.F."/>
        </authorList>
    </citation>
    <scope>NUCLEOTIDE SEQUENCE [LARGE SCALE GENOMIC DNA]</scope>
    <source>
        <strain evidence="1">JGI_Cruoil_03_44_89</strain>
    </source>
</reference>
<name>A0A235BVD0_UNCW3</name>
<protein>
    <submittedName>
        <fullName evidence="1">Uncharacterized protein</fullName>
    </submittedName>
</protein>
<dbReference type="Proteomes" id="UP000215215">
    <property type="component" value="Unassembled WGS sequence"/>
</dbReference>
<comment type="caution">
    <text evidence="1">The sequence shown here is derived from an EMBL/GenBank/DDBJ whole genome shotgun (WGS) entry which is preliminary data.</text>
</comment>
<accession>A0A235BVD0</accession>